<evidence type="ECO:0000259" key="6">
    <source>
        <dbReference type="SMART" id="SM01027"/>
    </source>
</evidence>
<protein>
    <submittedName>
        <fullName evidence="7">12027_t:CDS:1</fullName>
    </submittedName>
</protein>
<comment type="subcellular location">
    <subcellularLocation>
        <location evidence="2">Cytoplasm</location>
    </subcellularLocation>
    <subcellularLocation>
        <location evidence="1">Nucleus</location>
    </subcellularLocation>
</comment>
<dbReference type="InterPro" id="IPR036866">
    <property type="entry name" value="RibonucZ/Hydroxyglut_hydro"/>
</dbReference>
<evidence type="ECO:0000256" key="1">
    <source>
        <dbReference type="ARBA" id="ARBA00004123"/>
    </source>
</evidence>
<dbReference type="GO" id="GO:0032039">
    <property type="term" value="C:integrator complex"/>
    <property type="evidence" value="ECO:0007669"/>
    <property type="project" value="InterPro"/>
</dbReference>
<dbReference type="Gene3D" id="3.60.15.10">
    <property type="entry name" value="Ribonuclease Z/Hydroxyacylglutathione hydrolase-like"/>
    <property type="match status" value="1"/>
</dbReference>
<dbReference type="InterPro" id="IPR022712">
    <property type="entry name" value="Beta_Casp"/>
</dbReference>
<dbReference type="EMBL" id="CAJVPV010020888">
    <property type="protein sequence ID" value="CAG8716200.1"/>
    <property type="molecule type" value="Genomic_DNA"/>
</dbReference>
<feature type="domain" description="Beta-Casp" evidence="6">
    <location>
        <begin position="314"/>
        <end position="440"/>
    </location>
</feature>
<evidence type="ECO:0000256" key="5">
    <source>
        <dbReference type="ARBA" id="ARBA00023242"/>
    </source>
</evidence>
<dbReference type="PANTHER" id="PTHR46094">
    <property type="entry name" value="INTEGRATOR COMPLEX SUBUNIT 9"/>
    <property type="match status" value="1"/>
</dbReference>
<dbReference type="OrthoDB" id="5600060at2759"/>
<dbReference type="SUPFAM" id="SSF56281">
    <property type="entry name" value="Metallo-hydrolase/oxidoreductase"/>
    <property type="match status" value="1"/>
</dbReference>
<gene>
    <name evidence="7" type="ORF">AMORRO_LOCUS13021</name>
</gene>
<sequence length="589" mass="66626">QPLSRDSRSNCFLIKLKQMNFLIDCGLNTSELIKSSPRDNLTSRAQTVLSEIDGINDDMELLLSGENEVKRAKLDTSVEPNGINGRRTRGQFLVETPEFSNVDWSTIDFILITNYRHMLALPYVTEYTDFKGKIYATEPTVIFGCQMMKELVHYFGESSISRLTKSRSHTTNGTKIFTGFTPEMNMAQSLYSLSDVQSCVDKIQQVRYGEKLMLFKLQVTAYSSGYCLGSANWLIDCDSEKISIISSSSIVTNIHPLPFSKNALSDANVVILNDLRKSDDLRLESTLQSIGGIVARVLRDKGNVLFPCNMNGVVFDIISSLWRQLNAEGLDRVPFYAISPIAEESLKYSNISGEWMCEERQQKMYLPENPMVHKDMIDKNLLFYAARADSSLQEIYREPCVVFAGHPSLRSGAAINFIRKWGNNSKNCMIFTESEYDFKEAVSAFEGLQITSEYLPIDIRLTVEEATNILQELKPRHVLLPREIVDDMNNNNILKTLPSSLVTFYNCLDNLSVSINSQYARTYMNDKLAAEIYPTDVDRSKLAVINANLKPIGNQVSLLSRSHSELSKPTYLLGRINVTELMNQFTQQI</sequence>
<reference evidence="7" key="1">
    <citation type="submission" date="2021-06" db="EMBL/GenBank/DDBJ databases">
        <authorList>
            <person name="Kallberg Y."/>
            <person name="Tangrot J."/>
            <person name="Rosling A."/>
        </authorList>
    </citation>
    <scope>NUCLEOTIDE SEQUENCE</scope>
    <source>
        <strain evidence="7">CL551</strain>
    </source>
</reference>
<dbReference type="Gene3D" id="3.40.50.10890">
    <property type="match status" value="1"/>
</dbReference>
<keyword evidence="8" id="KW-1185">Reference proteome</keyword>
<dbReference type="SMART" id="SM01027">
    <property type="entry name" value="Beta-Casp"/>
    <property type="match status" value="1"/>
</dbReference>
<evidence type="ECO:0000256" key="4">
    <source>
        <dbReference type="ARBA" id="ARBA00022490"/>
    </source>
</evidence>
<organism evidence="7 8">
    <name type="scientific">Acaulospora morrowiae</name>
    <dbReference type="NCBI Taxonomy" id="94023"/>
    <lineage>
        <taxon>Eukaryota</taxon>
        <taxon>Fungi</taxon>
        <taxon>Fungi incertae sedis</taxon>
        <taxon>Mucoromycota</taxon>
        <taxon>Glomeromycotina</taxon>
        <taxon>Glomeromycetes</taxon>
        <taxon>Diversisporales</taxon>
        <taxon>Acaulosporaceae</taxon>
        <taxon>Acaulospora</taxon>
    </lineage>
</organism>
<accession>A0A9N9I1P3</accession>
<evidence type="ECO:0000313" key="7">
    <source>
        <dbReference type="EMBL" id="CAG8716200.1"/>
    </source>
</evidence>
<proteinExistence type="inferred from homology"/>
<evidence type="ECO:0000256" key="3">
    <source>
        <dbReference type="ARBA" id="ARBA00006861"/>
    </source>
</evidence>
<dbReference type="Pfam" id="PF16661">
    <property type="entry name" value="Lactamase_B_6"/>
    <property type="match status" value="1"/>
</dbReference>
<feature type="non-terminal residue" evidence="7">
    <location>
        <position position="589"/>
    </location>
</feature>
<keyword evidence="4" id="KW-0963">Cytoplasm</keyword>
<comment type="caution">
    <text evidence="7">The sequence shown here is derived from an EMBL/GenBank/DDBJ whole genome shotgun (WGS) entry which is preliminary data.</text>
</comment>
<dbReference type="AlphaFoldDB" id="A0A9N9I1P3"/>
<dbReference type="Proteomes" id="UP000789342">
    <property type="component" value="Unassembled WGS sequence"/>
</dbReference>
<name>A0A9N9I1P3_9GLOM</name>
<dbReference type="PANTHER" id="PTHR46094:SF1">
    <property type="entry name" value="INTEGRATOR COMPLEX SUBUNIT 9"/>
    <property type="match status" value="1"/>
</dbReference>
<dbReference type="InterPro" id="IPR027074">
    <property type="entry name" value="Integrator_9su"/>
</dbReference>
<evidence type="ECO:0000256" key="2">
    <source>
        <dbReference type="ARBA" id="ARBA00004496"/>
    </source>
</evidence>
<feature type="non-terminal residue" evidence="7">
    <location>
        <position position="1"/>
    </location>
</feature>
<keyword evidence="5" id="KW-0539">Nucleus</keyword>
<comment type="similarity">
    <text evidence="3">Belongs to the metallo-beta-lactamase superfamily. RNA-metabolizing metallo-beta-lactamase-like family. INTS9 subfamily.</text>
</comment>
<dbReference type="InterPro" id="IPR001279">
    <property type="entry name" value="Metallo-B-lactamas"/>
</dbReference>
<dbReference type="GO" id="GO:0005737">
    <property type="term" value="C:cytoplasm"/>
    <property type="evidence" value="ECO:0007669"/>
    <property type="project" value="UniProtKB-SubCell"/>
</dbReference>
<evidence type="ECO:0000313" key="8">
    <source>
        <dbReference type="Proteomes" id="UP000789342"/>
    </source>
</evidence>
<dbReference type="Pfam" id="PF10996">
    <property type="entry name" value="Beta-Casp"/>
    <property type="match status" value="1"/>
</dbReference>
<dbReference type="GO" id="GO:0034472">
    <property type="term" value="P:snRNA 3'-end processing"/>
    <property type="evidence" value="ECO:0007669"/>
    <property type="project" value="TreeGrafter"/>
</dbReference>